<reference evidence="3" key="1">
    <citation type="journal article" date="2021" name="Cell">
        <title>Tracing the genetic footprints of vertebrate landing in non-teleost ray-finned fishes.</title>
        <authorList>
            <person name="Bi X."/>
            <person name="Wang K."/>
            <person name="Yang L."/>
            <person name="Pan H."/>
            <person name="Jiang H."/>
            <person name="Wei Q."/>
            <person name="Fang M."/>
            <person name="Yu H."/>
            <person name="Zhu C."/>
            <person name="Cai Y."/>
            <person name="He Y."/>
            <person name="Gan X."/>
            <person name="Zeng H."/>
            <person name="Yu D."/>
            <person name="Zhu Y."/>
            <person name="Jiang H."/>
            <person name="Qiu Q."/>
            <person name="Yang H."/>
            <person name="Zhang Y.E."/>
            <person name="Wang W."/>
            <person name="Zhu M."/>
            <person name="He S."/>
            <person name="Zhang G."/>
        </authorList>
    </citation>
    <scope>NUCLEOTIDE SEQUENCE</scope>
    <source>
        <strain evidence="3">Pddl_001</strain>
    </source>
</reference>
<name>A0ABS2YCF1_POLSP</name>
<evidence type="ECO:0000313" key="4">
    <source>
        <dbReference type="Proteomes" id="UP001166093"/>
    </source>
</evidence>
<organism evidence="3 4">
    <name type="scientific">Polyodon spathula</name>
    <name type="common">North American paddlefish</name>
    <name type="synonym">Squalus spathula</name>
    <dbReference type="NCBI Taxonomy" id="7913"/>
    <lineage>
        <taxon>Eukaryota</taxon>
        <taxon>Metazoa</taxon>
        <taxon>Chordata</taxon>
        <taxon>Craniata</taxon>
        <taxon>Vertebrata</taxon>
        <taxon>Euteleostomi</taxon>
        <taxon>Actinopterygii</taxon>
        <taxon>Chondrostei</taxon>
        <taxon>Acipenseriformes</taxon>
        <taxon>Polyodontidae</taxon>
        <taxon>Polyodon</taxon>
    </lineage>
</organism>
<dbReference type="PANTHER" id="PTHR15117">
    <property type="entry name" value="ATAXIN 7 RELATED"/>
    <property type="match status" value="1"/>
</dbReference>
<dbReference type="InterPro" id="IPR013243">
    <property type="entry name" value="SCA7_dom"/>
</dbReference>
<feature type="region of interest" description="Disordered" evidence="1">
    <location>
        <begin position="539"/>
        <end position="760"/>
    </location>
</feature>
<evidence type="ECO:0000313" key="3">
    <source>
        <dbReference type="EMBL" id="MBN3284379.1"/>
    </source>
</evidence>
<feature type="region of interest" description="Disordered" evidence="1">
    <location>
        <begin position="111"/>
        <end position="168"/>
    </location>
</feature>
<dbReference type="PROSITE" id="PS51505">
    <property type="entry name" value="SCA7"/>
    <property type="match status" value="1"/>
</dbReference>
<proteinExistence type="predicted"/>
<feature type="non-terminal residue" evidence="3">
    <location>
        <position position="802"/>
    </location>
</feature>
<keyword evidence="4" id="KW-1185">Reference proteome</keyword>
<feature type="non-terminal residue" evidence="3">
    <location>
        <position position="1"/>
    </location>
</feature>
<feature type="compositionally biased region" description="Pro residues" evidence="1">
    <location>
        <begin position="208"/>
        <end position="217"/>
    </location>
</feature>
<dbReference type="PANTHER" id="PTHR15117:SF5">
    <property type="entry name" value="ATAXIN-7-LIKE PROTEIN 2"/>
    <property type="match status" value="1"/>
</dbReference>
<feature type="compositionally biased region" description="Polar residues" evidence="1">
    <location>
        <begin position="551"/>
        <end position="588"/>
    </location>
</feature>
<gene>
    <name evidence="3" type="primary">Atxn7l1_1</name>
    <name evidence="3" type="ORF">GTO93_0021936</name>
</gene>
<evidence type="ECO:0000256" key="1">
    <source>
        <dbReference type="SAM" id="MobiDB-lite"/>
    </source>
</evidence>
<protein>
    <submittedName>
        <fullName evidence="3">AT7L1 protein</fullName>
    </submittedName>
</protein>
<feature type="domain" description="SCA7" evidence="2">
    <location>
        <begin position="265"/>
        <end position="332"/>
    </location>
</feature>
<feature type="compositionally biased region" description="Basic and acidic residues" evidence="1">
    <location>
        <begin position="325"/>
        <end position="337"/>
    </location>
</feature>
<dbReference type="EMBL" id="JAAWVQ010135950">
    <property type="protein sequence ID" value="MBN3284379.1"/>
    <property type="molecule type" value="Genomic_DNA"/>
</dbReference>
<sequence>MMAVRERAAAVMAALSRRVPSLDDFAGQSWSSWVERADISVSDGVDAEEWSKNGKKKAESMTLVKEDMAIFGQCPAHDDFFLVVCNHCGQVVKPQAFEKHCERRHGPLNKLYSRLHPTSSPSAPPQKPRSGNPQSQHVTPKAVRERLQQGGGTPKPQTQPAQLEPGQKPASVQKELCYFVPVVNLEKIPSLTQPEGACVKLGSRPNTQPAPPPPPSPRETLRLHGPAGRGLSESPLAERAPSRRGDTTPGPEPSNAARSGHKTYKKISKKECDLDRHCGVLDPEKKRLCTRVLTCKIHSIHQRREVAGRTKGFDQLVAELKAGSRGREAAGRERGVPSREGGTVRSPSWDQGPETPAGLTPNCRRRLTSCTALRSRVSSGSDPEESSAPWGETDARPLYPFPTLWTHSHLSSEESEGQEEEEAEKPDWHYSALHPKPLGLCTFGGRSLGRGCFVFNRRLDRLRSALSSMVERHVNSHMWKKIPQAADLQSQRTSAPIPAPSSSSSSSQHSSAAGSCLPAISPLRTSCFSSSGVSKQCTAASPNPGTACGLSDSTGGRSQSIVSPIAANTPSPSALSRTPTPATKASRSSRIKGAPNLEHNAASRKRKKPPPASEDPAPNKKNCLLQDGGRTPISGSLEHPSRTAPSPHRPLNGAVSPGNKPRPQPAPTEAPPGPIFFKRTPHPHSGPHTPRPPPPKDPGSRAKAVTANSKGLNCDPKGLGKKRKSRPPAPPEPIPAKPSRSATSSDSNFFQKRKDSKGGISAGLERKLSLHKVGGGAVQVAAWLRFKRADRASASLPVLSPH</sequence>
<evidence type="ECO:0000259" key="2">
    <source>
        <dbReference type="PROSITE" id="PS51505"/>
    </source>
</evidence>
<comment type="caution">
    <text evidence="3">The sequence shown here is derived from an EMBL/GenBank/DDBJ whole genome shotgun (WGS) entry which is preliminary data.</text>
</comment>
<dbReference type="Proteomes" id="UP001166093">
    <property type="component" value="Unassembled WGS sequence"/>
</dbReference>
<feature type="compositionally biased region" description="Pro residues" evidence="1">
    <location>
        <begin position="660"/>
        <end position="674"/>
    </location>
</feature>
<feature type="region of interest" description="Disordered" evidence="1">
    <location>
        <begin position="196"/>
        <end position="265"/>
    </location>
</feature>
<dbReference type="Gene3D" id="6.10.140.1270">
    <property type="match status" value="1"/>
</dbReference>
<accession>A0ABS2YCF1</accession>
<dbReference type="Pfam" id="PF08313">
    <property type="entry name" value="SCA7"/>
    <property type="match status" value="1"/>
</dbReference>
<feature type="compositionally biased region" description="Low complexity" evidence="1">
    <location>
        <begin position="494"/>
        <end position="515"/>
    </location>
</feature>
<feature type="region of interest" description="Disordered" evidence="1">
    <location>
        <begin position="374"/>
        <end position="395"/>
    </location>
</feature>
<feature type="region of interest" description="Disordered" evidence="1">
    <location>
        <begin position="324"/>
        <end position="362"/>
    </location>
</feature>
<feature type="compositionally biased region" description="Pro residues" evidence="1">
    <location>
        <begin position="727"/>
        <end position="736"/>
    </location>
</feature>
<feature type="compositionally biased region" description="Polar residues" evidence="1">
    <location>
        <begin position="129"/>
        <end position="138"/>
    </location>
</feature>
<feature type="region of interest" description="Disordered" evidence="1">
    <location>
        <begin position="485"/>
        <end position="515"/>
    </location>
</feature>
<dbReference type="InterPro" id="IPR052237">
    <property type="entry name" value="Ataxin-7-like_regulator"/>
</dbReference>